<name>A0ABQ1G3K5_9BACL</name>
<sequence>MKNEVETSWREINERYNDIEKARKKHPLPLGTRRSGEKIKSKTILQKRDRLSNIDQQFIERLRRVADQYNIKDVNLECIIEKLHCLNGAEKKVSNLLSKWADR</sequence>
<gene>
    <name evidence="2" type="ORF">GCM10007416_05300</name>
</gene>
<dbReference type="EMBL" id="BMEX01000002">
    <property type="protein sequence ID" value="GGA35416.1"/>
    <property type="molecule type" value="Genomic_DNA"/>
</dbReference>
<reference evidence="3" key="1">
    <citation type="journal article" date="2019" name="Int. J. Syst. Evol. Microbiol.">
        <title>The Global Catalogue of Microorganisms (GCM) 10K type strain sequencing project: providing services to taxonomists for standard genome sequencing and annotation.</title>
        <authorList>
            <consortium name="The Broad Institute Genomics Platform"/>
            <consortium name="The Broad Institute Genome Sequencing Center for Infectious Disease"/>
            <person name="Wu L."/>
            <person name="Ma J."/>
        </authorList>
    </citation>
    <scope>NUCLEOTIDE SEQUENCE [LARGE SCALE GENOMIC DNA]</scope>
    <source>
        <strain evidence="3">CGMCC 1.12404</strain>
    </source>
</reference>
<protein>
    <submittedName>
        <fullName evidence="2">Uncharacterized protein</fullName>
    </submittedName>
</protein>
<accession>A0ABQ1G3K5</accession>
<evidence type="ECO:0000256" key="1">
    <source>
        <dbReference type="SAM" id="MobiDB-lite"/>
    </source>
</evidence>
<dbReference type="Proteomes" id="UP000617979">
    <property type="component" value="Unassembled WGS sequence"/>
</dbReference>
<evidence type="ECO:0000313" key="3">
    <source>
        <dbReference type="Proteomes" id="UP000617979"/>
    </source>
</evidence>
<organism evidence="2 3">
    <name type="scientific">Kroppenstedtia guangzhouensis</name>
    <dbReference type="NCBI Taxonomy" id="1274356"/>
    <lineage>
        <taxon>Bacteria</taxon>
        <taxon>Bacillati</taxon>
        <taxon>Bacillota</taxon>
        <taxon>Bacilli</taxon>
        <taxon>Bacillales</taxon>
        <taxon>Thermoactinomycetaceae</taxon>
        <taxon>Kroppenstedtia</taxon>
    </lineage>
</organism>
<evidence type="ECO:0000313" key="2">
    <source>
        <dbReference type="EMBL" id="GGA35416.1"/>
    </source>
</evidence>
<keyword evidence="3" id="KW-1185">Reference proteome</keyword>
<feature type="region of interest" description="Disordered" evidence="1">
    <location>
        <begin position="23"/>
        <end position="42"/>
    </location>
</feature>
<comment type="caution">
    <text evidence="2">The sequence shown here is derived from an EMBL/GenBank/DDBJ whole genome shotgun (WGS) entry which is preliminary data.</text>
</comment>
<dbReference type="RefSeq" id="WP_188429603.1">
    <property type="nucleotide sequence ID" value="NZ_BMEX01000002.1"/>
</dbReference>
<proteinExistence type="predicted"/>